<dbReference type="Proteomes" id="UP000264445">
    <property type="component" value="Unassembled WGS sequence"/>
</dbReference>
<gene>
    <name evidence="2" type="ORF">DEA61_00345</name>
</gene>
<sequence>MRKVVKTTLTIFVLVTITCFFFYHKILNAPVQVMAKDISIESPLTTQQKLEDFEYMYNILKENFPFFEVKKRLLGYDWLSRKSEFEEWIKKTKNDEEFYNTMKRILCLLQNGHTNLLRPQAYKDFCEVYNTGSWISGYGPWQQVLNNKNVAERYKYWSSIINEDKRYVVPIFFKYVEGKYVADYAIREKSLEDYDIERGSILQKIDDLTTKEYIESLKDKEFLKYDFKRNEFKMNQLLISTPDIQIVKLTFLTPEGKIVERDVKSVVMYTNPPGNIKDIKNFATAIIKKDKIAYLKIYKFAFDYKKEQEAIYEFLNQVKNYPYLIIDVRGNPGGNDMYWMENIVAPLIDKPLKTNYYIVVRNGEYIKPFIKARFGLSLLSFKSTKELPRNLNFPEELRGDFGKFACFSKSISPKNPVGFKGKIFLLVDEYVYSSSESFASFAKATKWATLVGTATGGDGIGVDPAICALPNSGLIFRFPFDMGINPDGTINEEKHTQPDIYVEETYEDFLNPDDPRFSGTPFNDDAVIKKILEMID</sequence>
<dbReference type="RefSeq" id="WP_009610575.1">
    <property type="nucleotide sequence ID" value="NZ_DOLB01000010.1"/>
</dbReference>
<dbReference type="Gene3D" id="3.90.226.10">
    <property type="entry name" value="2-enoyl-CoA Hydratase, Chain A, domain 1"/>
    <property type="match status" value="1"/>
</dbReference>
<dbReference type="InterPro" id="IPR005151">
    <property type="entry name" value="Tail-specific_protease"/>
</dbReference>
<dbReference type="Gene3D" id="3.30.750.44">
    <property type="match status" value="1"/>
</dbReference>
<proteinExistence type="predicted"/>
<dbReference type="PANTHER" id="PTHR32060:SF30">
    <property type="entry name" value="CARBOXY-TERMINAL PROCESSING PROTEASE CTPA"/>
    <property type="match status" value="1"/>
</dbReference>
<dbReference type="GO" id="GO:0008236">
    <property type="term" value="F:serine-type peptidase activity"/>
    <property type="evidence" value="ECO:0007669"/>
    <property type="project" value="InterPro"/>
</dbReference>
<dbReference type="EMBL" id="DOLB01000010">
    <property type="protein sequence ID" value="HBT48338.1"/>
    <property type="molecule type" value="Genomic_DNA"/>
</dbReference>
<dbReference type="SUPFAM" id="SSF52096">
    <property type="entry name" value="ClpP/crotonase"/>
    <property type="match status" value="1"/>
</dbReference>
<protein>
    <submittedName>
        <fullName evidence="2">Peptidase S41</fullName>
    </submittedName>
</protein>
<comment type="caution">
    <text evidence="2">The sequence shown here is derived from an EMBL/GenBank/DDBJ whole genome shotgun (WGS) entry which is preliminary data.</text>
</comment>
<reference evidence="2 3" key="1">
    <citation type="journal article" date="2018" name="Nat. Biotechnol.">
        <title>A standardized bacterial taxonomy based on genome phylogeny substantially revises the tree of life.</title>
        <authorList>
            <person name="Parks D.H."/>
            <person name="Chuvochina M."/>
            <person name="Waite D.W."/>
            <person name="Rinke C."/>
            <person name="Skarshewski A."/>
            <person name="Chaumeil P.A."/>
            <person name="Hugenholtz P."/>
        </authorList>
    </citation>
    <scope>NUCLEOTIDE SEQUENCE [LARGE SCALE GENOMIC DNA]</scope>
    <source>
        <strain evidence="2">UBA12544</strain>
    </source>
</reference>
<dbReference type="GO" id="GO:0007165">
    <property type="term" value="P:signal transduction"/>
    <property type="evidence" value="ECO:0007669"/>
    <property type="project" value="TreeGrafter"/>
</dbReference>
<dbReference type="GO" id="GO:0004175">
    <property type="term" value="F:endopeptidase activity"/>
    <property type="evidence" value="ECO:0007669"/>
    <property type="project" value="TreeGrafter"/>
</dbReference>
<dbReference type="AlphaFoldDB" id="A0A357VJ93"/>
<organism evidence="2 3">
    <name type="scientific">Caldanaerobacter subterraneus</name>
    <dbReference type="NCBI Taxonomy" id="911092"/>
    <lineage>
        <taxon>Bacteria</taxon>
        <taxon>Bacillati</taxon>
        <taxon>Bacillota</taxon>
        <taxon>Clostridia</taxon>
        <taxon>Thermoanaerobacterales</taxon>
        <taxon>Thermoanaerobacteraceae</taxon>
        <taxon>Caldanaerobacter</taxon>
    </lineage>
</organism>
<dbReference type="PANTHER" id="PTHR32060">
    <property type="entry name" value="TAIL-SPECIFIC PROTEASE"/>
    <property type="match status" value="1"/>
</dbReference>
<name>A0A357VJ93_9THEO</name>
<evidence type="ECO:0000313" key="2">
    <source>
        <dbReference type="EMBL" id="HBT48338.1"/>
    </source>
</evidence>
<evidence type="ECO:0000313" key="3">
    <source>
        <dbReference type="Proteomes" id="UP000264445"/>
    </source>
</evidence>
<evidence type="ECO:0000259" key="1">
    <source>
        <dbReference type="Pfam" id="PF03572"/>
    </source>
</evidence>
<dbReference type="GO" id="GO:0030288">
    <property type="term" value="C:outer membrane-bounded periplasmic space"/>
    <property type="evidence" value="ECO:0007669"/>
    <property type="project" value="TreeGrafter"/>
</dbReference>
<feature type="domain" description="Tail specific protease" evidence="1">
    <location>
        <begin position="291"/>
        <end position="502"/>
    </location>
</feature>
<dbReference type="InterPro" id="IPR029045">
    <property type="entry name" value="ClpP/crotonase-like_dom_sf"/>
</dbReference>
<dbReference type="Pfam" id="PF03572">
    <property type="entry name" value="Peptidase_S41"/>
    <property type="match status" value="1"/>
</dbReference>
<accession>A0A357VJ93</accession>
<dbReference type="GO" id="GO:0006508">
    <property type="term" value="P:proteolysis"/>
    <property type="evidence" value="ECO:0007669"/>
    <property type="project" value="InterPro"/>
</dbReference>